<feature type="transmembrane region" description="Helical" evidence="17">
    <location>
        <begin position="102"/>
        <end position="119"/>
    </location>
</feature>
<comment type="pathway">
    <text evidence="3">Protein modification; protein ubiquitination.</text>
</comment>
<sequence>MRFLGISFVSFLLTALVVANAYYQKKQFYPSVVYITKSNPSMAVIYIQAFIGVWIMGKLMRKIFFGQLRSTEFEHLMERSWYAITETCLAFTVFRDDFTPKFVALFTLLLFLKSFHWLAEDRVDYMERSPVISWLFHIRVLSLLLLLGALDMHFIAHAYQSTVTKGASVQLVFGFEYAVLITVVINIGIKYALHSVDLNSETPWDNKAVFLLYTELVMGLIKVILYVAFVAIMVRIYTLPLFAFRPMYYTIRNFKKAFSDVILSRRAIHNMNTLYPDATPEELAAADNVCIICREEMVTASKKLPCNHIFHTSCLRSWFQRQQTCPTCRLNILRTPAPPTNNNIPGAQVPPQNAAQNQFLNMFAAAGRPNPFHLFNQPPAAGVNAAPRQPPNAAGAQPQAPEQPQPAGTAQPGQGPNNHVPPNFMPPFGFPTFPFPMPFMAPPPMPPANLTTLSEEELRNLEGNERQHIEARIQCLRNIQTLLDASVQMMQQYSVAASIATASTNRPPQSEANLANNSTTSPNSANPRPSTSATETTANSQNDMNGAGVSNSEDEAAKVATSSKSSLMVAEERDSGETGVPSTSNGNSTLSPEEVIRRRRLQRFLQQEQEQH</sequence>
<evidence type="ECO:0000256" key="17">
    <source>
        <dbReference type="SAM" id="Phobius"/>
    </source>
</evidence>
<keyword evidence="12" id="KW-0862">Zinc</keyword>
<evidence type="ECO:0000256" key="3">
    <source>
        <dbReference type="ARBA" id="ARBA00004906"/>
    </source>
</evidence>
<feature type="region of interest" description="Disordered" evidence="16">
    <location>
        <begin position="370"/>
        <end position="425"/>
    </location>
</feature>
<feature type="transmembrane region" description="Helical" evidence="17">
    <location>
        <begin position="43"/>
        <end position="60"/>
    </location>
</feature>
<evidence type="ECO:0000256" key="15">
    <source>
        <dbReference type="PROSITE-ProRule" id="PRU00175"/>
    </source>
</evidence>
<dbReference type="FunFam" id="3.30.40.10:FF:000088">
    <property type="entry name" value="E3 ubiquitin-protein ligase synoviolin"/>
    <property type="match status" value="1"/>
</dbReference>
<feature type="compositionally biased region" description="Low complexity" evidence="16">
    <location>
        <begin position="603"/>
        <end position="612"/>
    </location>
</feature>
<dbReference type="InterPro" id="IPR050731">
    <property type="entry name" value="HRD1_E3_ubiq-ligases"/>
</dbReference>
<gene>
    <name evidence="20" type="ORF">CEUTPL_LOCUS5353</name>
</gene>
<feature type="domain" description="RING-type" evidence="19">
    <location>
        <begin position="290"/>
        <end position="329"/>
    </location>
</feature>
<comment type="similarity">
    <text evidence="4">Belongs to the HRD1 family.</text>
</comment>
<dbReference type="InterPro" id="IPR001841">
    <property type="entry name" value="Znf_RING"/>
</dbReference>
<evidence type="ECO:0000256" key="12">
    <source>
        <dbReference type="ARBA" id="ARBA00022833"/>
    </source>
</evidence>
<evidence type="ECO:0000256" key="6">
    <source>
        <dbReference type="ARBA" id="ARBA00022679"/>
    </source>
</evidence>
<name>A0A9N9QMA3_9CUCU</name>
<dbReference type="Proteomes" id="UP001152799">
    <property type="component" value="Chromosome 2"/>
</dbReference>
<keyword evidence="6" id="KW-0808">Transferase</keyword>
<dbReference type="GO" id="GO:0036503">
    <property type="term" value="P:ERAD pathway"/>
    <property type="evidence" value="ECO:0007669"/>
    <property type="project" value="TreeGrafter"/>
</dbReference>
<evidence type="ECO:0000256" key="14">
    <source>
        <dbReference type="ARBA" id="ARBA00023136"/>
    </source>
</evidence>
<accession>A0A9N9QMA3</accession>
<dbReference type="PANTHER" id="PTHR22763:SF184">
    <property type="entry name" value="E3 UBIQUITIN-PROTEIN LIGASE SYNOVIOLIN"/>
    <property type="match status" value="1"/>
</dbReference>
<organism evidence="20 21">
    <name type="scientific">Ceutorhynchus assimilis</name>
    <name type="common">cabbage seed weevil</name>
    <dbReference type="NCBI Taxonomy" id="467358"/>
    <lineage>
        <taxon>Eukaryota</taxon>
        <taxon>Metazoa</taxon>
        <taxon>Ecdysozoa</taxon>
        <taxon>Arthropoda</taxon>
        <taxon>Hexapoda</taxon>
        <taxon>Insecta</taxon>
        <taxon>Pterygota</taxon>
        <taxon>Neoptera</taxon>
        <taxon>Endopterygota</taxon>
        <taxon>Coleoptera</taxon>
        <taxon>Polyphaga</taxon>
        <taxon>Cucujiformia</taxon>
        <taxon>Curculionidae</taxon>
        <taxon>Ceutorhynchinae</taxon>
        <taxon>Ceutorhynchus</taxon>
    </lineage>
</organism>
<dbReference type="PROSITE" id="PS50089">
    <property type="entry name" value="ZF_RING_2"/>
    <property type="match status" value="1"/>
</dbReference>
<dbReference type="CDD" id="cd16479">
    <property type="entry name" value="RING-H2_synoviolin"/>
    <property type="match status" value="1"/>
</dbReference>
<comment type="subcellular location">
    <subcellularLocation>
        <location evidence="2">Endoplasmic reticulum membrane</location>
        <topology evidence="2">Multi-pass membrane protein</topology>
    </subcellularLocation>
</comment>
<feature type="transmembrane region" description="Helical" evidence="17">
    <location>
        <begin position="171"/>
        <end position="193"/>
    </location>
</feature>
<feature type="compositionally biased region" description="Low complexity" evidence="16">
    <location>
        <begin position="385"/>
        <end position="416"/>
    </location>
</feature>
<feature type="compositionally biased region" description="Polar residues" evidence="16">
    <location>
        <begin position="580"/>
        <end position="591"/>
    </location>
</feature>
<keyword evidence="11" id="KW-0256">Endoplasmic reticulum</keyword>
<feature type="chain" id="PRO_5040200392" description="RING-type E3 ubiquitin transferase" evidence="18">
    <location>
        <begin position="20"/>
        <end position="612"/>
    </location>
</feature>
<comment type="catalytic activity">
    <reaction evidence="1">
        <text>S-ubiquitinyl-[E2 ubiquitin-conjugating enzyme]-L-cysteine + [acceptor protein]-L-lysine = [E2 ubiquitin-conjugating enzyme]-L-cysteine + N(6)-ubiquitinyl-[acceptor protein]-L-lysine.</text>
        <dbReference type="EC" id="2.3.2.27"/>
    </reaction>
</comment>
<evidence type="ECO:0000256" key="11">
    <source>
        <dbReference type="ARBA" id="ARBA00022824"/>
    </source>
</evidence>
<keyword evidence="13 17" id="KW-1133">Transmembrane helix</keyword>
<dbReference type="GO" id="GO:0008270">
    <property type="term" value="F:zinc ion binding"/>
    <property type="evidence" value="ECO:0007669"/>
    <property type="project" value="UniProtKB-KW"/>
</dbReference>
<dbReference type="Gene3D" id="3.30.40.10">
    <property type="entry name" value="Zinc/RING finger domain, C3HC4 (zinc finger)"/>
    <property type="match status" value="1"/>
</dbReference>
<feature type="compositionally biased region" description="Low complexity" evidence="16">
    <location>
        <begin position="512"/>
        <end position="533"/>
    </location>
</feature>
<evidence type="ECO:0000256" key="16">
    <source>
        <dbReference type="SAM" id="MobiDB-lite"/>
    </source>
</evidence>
<dbReference type="EC" id="2.3.2.27" evidence="5"/>
<dbReference type="SUPFAM" id="SSF57850">
    <property type="entry name" value="RING/U-box"/>
    <property type="match status" value="1"/>
</dbReference>
<keyword evidence="7 17" id="KW-0812">Transmembrane</keyword>
<reference evidence="20" key="1">
    <citation type="submission" date="2022-01" db="EMBL/GenBank/DDBJ databases">
        <authorList>
            <person name="King R."/>
        </authorList>
    </citation>
    <scope>NUCLEOTIDE SEQUENCE</scope>
</reference>
<keyword evidence="8" id="KW-0479">Metal-binding</keyword>
<dbReference type="PANTHER" id="PTHR22763">
    <property type="entry name" value="RING ZINC FINGER PROTEIN"/>
    <property type="match status" value="1"/>
</dbReference>
<dbReference type="GO" id="GO:0005789">
    <property type="term" value="C:endoplasmic reticulum membrane"/>
    <property type="evidence" value="ECO:0007669"/>
    <property type="project" value="UniProtKB-SubCell"/>
</dbReference>
<evidence type="ECO:0000256" key="2">
    <source>
        <dbReference type="ARBA" id="ARBA00004477"/>
    </source>
</evidence>
<evidence type="ECO:0000256" key="5">
    <source>
        <dbReference type="ARBA" id="ARBA00012483"/>
    </source>
</evidence>
<dbReference type="SMART" id="SM00184">
    <property type="entry name" value="RING"/>
    <property type="match status" value="1"/>
</dbReference>
<keyword evidence="18" id="KW-0732">Signal</keyword>
<evidence type="ECO:0000256" key="9">
    <source>
        <dbReference type="ARBA" id="ARBA00022771"/>
    </source>
</evidence>
<evidence type="ECO:0000256" key="13">
    <source>
        <dbReference type="ARBA" id="ARBA00022989"/>
    </source>
</evidence>
<keyword evidence="14 17" id="KW-0472">Membrane</keyword>
<dbReference type="Pfam" id="PF25563">
    <property type="entry name" value="TPR_SYVN1_N"/>
    <property type="match status" value="1"/>
</dbReference>
<feature type="region of interest" description="Disordered" evidence="16">
    <location>
        <begin position="503"/>
        <end position="612"/>
    </location>
</feature>
<evidence type="ECO:0000313" key="20">
    <source>
        <dbReference type="EMBL" id="CAG9764721.1"/>
    </source>
</evidence>
<keyword evidence="21" id="KW-1185">Reference proteome</keyword>
<feature type="transmembrane region" description="Helical" evidence="17">
    <location>
        <begin position="213"/>
        <end position="237"/>
    </location>
</feature>
<dbReference type="InterPro" id="IPR058051">
    <property type="entry name" value="Znf_RING_synoviolin"/>
</dbReference>
<dbReference type="Pfam" id="PF13639">
    <property type="entry name" value="zf-RING_2"/>
    <property type="match status" value="1"/>
</dbReference>
<feature type="signal peptide" evidence="18">
    <location>
        <begin position="1"/>
        <end position="19"/>
    </location>
</feature>
<evidence type="ECO:0000256" key="18">
    <source>
        <dbReference type="SAM" id="SignalP"/>
    </source>
</evidence>
<evidence type="ECO:0000259" key="19">
    <source>
        <dbReference type="PROSITE" id="PS50089"/>
    </source>
</evidence>
<evidence type="ECO:0000256" key="8">
    <source>
        <dbReference type="ARBA" id="ARBA00022723"/>
    </source>
</evidence>
<keyword evidence="9 15" id="KW-0863">Zinc-finger</keyword>
<feature type="transmembrane region" description="Helical" evidence="17">
    <location>
        <begin position="131"/>
        <end position="150"/>
    </location>
</feature>
<feature type="compositionally biased region" description="Polar residues" evidence="16">
    <location>
        <begin position="534"/>
        <end position="551"/>
    </location>
</feature>
<proteinExistence type="inferred from homology"/>
<evidence type="ECO:0000256" key="1">
    <source>
        <dbReference type="ARBA" id="ARBA00000900"/>
    </source>
</evidence>
<dbReference type="InterPro" id="IPR057992">
    <property type="entry name" value="TPR_SYVN1_N"/>
</dbReference>
<evidence type="ECO:0000256" key="10">
    <source>
        <dbReference type="ARBA" id="ARBA00022786"/>
    </source>
</evidence>
<protein>
    <recommendedName>
        <fullName evidence="5">RING-type E3 ubiquitin transferase</fullName>
        <ecNumber evidence="5">2.3.2.27</ecNumber>
    </recommendedName>
</protein>
<dbReference type="AlphaFoldDB" id="A0A9N9QMA3"/>
<dbReference type="EMBL" id="OU892278">
    <property type="protein sequence ID" value="CAG9764721.1"/>
    <property type="molecule type" value="Genomic_DNA"/>
</dbReference>
<dbReference type="InterPro" id="IPR013083">
    <property type="entry name" value="Znf_RING/FYVE/PHD"/>
</dbReference>
<dbReference type="GO" id="GO:0043161">
    <property type="term" value="P:proteasome-mediated ubiquitin-dependent protein catabolic process"/>
    <property type="evidence" value="ECO:0007669"/>
    <property type="project" value="TreeGrafter"/>
</dbReference>
<evidence type="ECO:0000256" key="7">
    <source>
        <dbReference type="ARBA" id="ARBA00022692"/>
    </source>
</evidence>
<dbReference type="GO" id="GO:0061630">
    <property type="term" value="F:ubiquitin protein ligase activity"/>
    <property type="evidence" value="ECO:0007669"/>
    <property type="project" value="UniProtKB-EC"/>
</dbReference>
<dbReference type="OrthoDB" id="7759664at2759"/>
<keyword evidence="10" id="KW-0833">Ubl conjugation pathway</keyword>
<evidence type="ECO:0000313" key="21">
    <source>
        <dbReference type="Proteomes" id="UP001152799"/>
    </source>
</evidence>
<evidence type="ECO:0000256" key="4">
    <source>
        <dbReference type="ARBA" id="ARBA00010089"/>
    </source>
</evidence>